<organism evidence="2 3">
    <name type="scientific">Methylobacterium radiotolerans (strain ATCC 27329 / DSM 1819 / JCM 2831 / NBRC 15690 / NCIMB 10815 / 0-1)</name>
    <dbReference type="NCBI Taxonomy" id="426355"/>
    <lineage>
        <taxon>Bacteria</taxon>
        <taxon>Pseudomonadati</taxon>
        <taxon>Pseudomonadota</taxon>
        <taxon>Alphaproteobacteria</taxon>
        <taxon>Hyphomicrobiales</taxon>
        <taxon>Methylobacteriaceae</taxon>
        <taxon>Methylobacterium</taxon>
    </lineage>
</organism>
<sequence length="104" mass="11009">MFHGTCSRGGATMETKAERLSLPLGVAGILLGLCVPPPVLGQDADGLGSNRIASSRSEYVTKSGETVPRPDKLDLGPGSEIQRRTREQERDDAVTRGICAGCLR</sequence>
<feature type="compositionally biased region" description="Polar residues" evidence="1">
    <location>
        <begin position="55"/>
        <end position="64"/>
    </location>
</feature>
<dbReference type="HOGENOM" id="CLU_2246871_0_0_5"/>
<evidence type="ECO:0000313" key="2">
    <source>
        <dbReference type="EMBL" id="ACB22432.1"/>
    </source>
</evidence>
<name>B1LTC6_METRJ</name>
<proteinExistence type="predicted"/>
<dbReference type="GeneID" id="6136260"/>
<reference evidence="2 3" key="1">
    <citation type="submission" date="2008-03" db="EMBL/GenBank/DDBJ databases">
        <title>Complete sequence of chromosome of Methylobacterium radiotolerans JCM 2831.</title>
        <authorList>
            <consortium name="US DOE Joint Genome Institute"/>
            <person name="Copeland A."/>
            <person name="Lucas S."/>
            <person name="Lapidus A."/>
            <person name="Glavina del Rio T."/>
            <person name="Dalin E."/>
            <person name="Tice H."/>
            <person name="Bruce D."/>
            <person name="Goodwin L."/>
            <person name="Pitluck S."/>
            <person name="Kiss H."/>
            <person name="Brettin T."/>
            <person name="Detter J.C."/>
            <person name="Han C."/>
            <person name="Kuske C.R."/>
            <person name="Schmutz J."/>
            <person name="Larimer F."/>
            <person name="Land M."/>
            <person name="Hauser L."/>
            <person name="Kyrpides N."/>
            <person name="Mikhailova N."/>
            <person name="Marx C.J."/>
            <person name="Richardson P."/>
        </authorList>
    </citation>
    <scope>NUCLEOTIDE SEQUENCE [LARGE SCALE GENOMIC DNA]</scope>
    <source>
        <strain evidence="3">ATCC 27329 / DSM 1819 / JCM 2831 / NBRC 15690 / NCIMB 10815 / 0-1</strain>
    </source>
</reference>
<evidence type="ECO:0000256" key="1">
    <source>
        <dbReference type="SAM" id="MobiDB-lite"/>
    </source>
</evidence>
<evidence type="ECO:0000313" key="3">
    <source>
        <dbReference type="Proteomes" id="UP000006589"/>
    </source>
</evidence>
<dbReference type="EMBL" id="CP001001">
    <property type="protein sequence ID" value="ACB22432.1"/>
    <property type="molecule type" value="Genomic_DNA"/>
</dbReference>
<dbReference type="RefSeq" id="WP_012317428.1">
    <property type="nucleotide sequence ID" value="NC_010505.1"/>
</dbReference>
<accession>B1LTC6</accession>
<dbReference type="STRING" id="426355.Mrad2831_0418"/>
<feature type="region of interest" description="Disordered" evidence="1">
    <location>
        <begin position="55"/>
        <end position="92"/>
    </location>
</feature>
<dbReference type="PATRIC" id="fig|426355.14.peg.443"/>
<protein>
    <submittedName>
        <fullName evidence="2">Uncharacterized protein</fullName>
    </submittedName>
</protein>
<dbReference type="KEGG" id="mrd:Mrad2831_0418"/>
<dbReference type="eggNOG" id="ENOG503120H">
    <property type="taxonomic scope" value="Bacteria"/>
</dbReference>
<dbReference type="Proteomes" id="UP000006589">
    <property type="component" value="Chromosome"/>
</dbReference>
<feature type="compositionally biased region" description="Basic and acidic residues" evidence="1">
    <location>
        <begin position="81"/>
        <end position="92"/>
    </location>
</feature>
<dbReference type="AlphaFoldDB" id="B1LTC6"/>
<dbReference type="OrthoDB" id="8005667at2"/>
<gene>
    <name evidence="2" type="ordered locus">Mrad2831_0418</name>
</gene>